<sequence length="100" mass="10888">MLPSLSRVSTFRPFRRPNTLTLAIQSVLLIIGVSTVAFFIKTKPNNSFPTKSDSKLQPTVLDRVNGQTNSLNTTTSLIQSPYESALVDKVGKAIIKGPRG</sequence>
<keyword evidence="1" id="KW-0472">Membrane</keyword>
<evidence type="ECO:0000313" key="2">
    <source>
        <dbReference type="EMBL" id="CAD8820788.1"/>
    </source>
</evidence>
<organism evidence="2">
    <name type="scientific">Timspurckia oligopyrenoides</name>
    <dbReference type="NCBI Taxonomy" id="708627"/>
    <lineage>
        <taxon>Eukaryota</taxon>
        <taxon>Rhodophyta</taxon>
        <taxon>Bangiophyceae</taxon>
        <taxon>Porphyridiales</taxon>
        <taxon>Porphyridiaceae</taxon>
        <taxon>Timspurckia</taxon>
    </lineage>
</organism>
<gene>
    <name evidence="2" type="ORF">TOLI1172_LOCUS5182</name>
</gene>
<reference evidence="2" key="1">
    <citation type="submission" date="2021-01" db="EMBL/GenBank/DDBJ databases">
        <authorList>
            <person name="Corre E."/>
            <person name="Pelletier E."/>
            <person name="Niang G."/>
            <person name="Scheremetjew M."/>
            <person name="Finn R."/>
            <person name="Kale V."/>
            <person name="Holt S."/>
            <person name="Cochrane G."/>
            <person name="Meng A."/>
            <person name="Brown T."/>
            <person name="Cohen L."/>
        </authorList>
    </citation>
    <scope>NUCLEOTIDE SEQUENCE</scope>
    <source>
        <strain evidence="2">CCMP3278</strain>
    </source>
</reference>
<keyword evidence="1" id="KW-1133">Transmembrane helix</keyword>
<dbReference type="EMBL" id="HBFP01007225">
    <property type="protein sequence ID" value="CAD8820788.1"/>
    <property type="molecule type" value="Transcribed_RNA"/>
</dbReference>
<evidence type="ECO:0000256" key="1">
    <source>
        <dbReference type="SAM" id="Phobius"/>
    </source>
</evidence>
<feature type="transmembrane region" description="Helical" evidence="1">
    <location>
        <begin position="20"/>
        <end position="40"/>
    </location>
</feature>
<proteinExistence type="predicted"/>
<protein>
    <submittedName>
        <fullName evidence="2">Uncharacterized protein</fullName>
    </submittedName>
</protein>
<dbReference type="AlphaFoldDB" id="A0A7S1ES19"/>
<keyword evidence="1" id="KW-0812">Transmembrane</keyword>
<name>A0A7S1ES19_9RHOD</name>
<accession>A0A7S1ES19</accession>